<keyword evidence="14" id="KW-0753">Steroid metabolism</keyword>
<dbReference type="Pfam" id="PF01222">
    <property type="entry name" value="ERG4_ERG24"/>
    <property type="match status" value="1"/>
</dbReference>
<accession>A0AAD9MN54</accession>
<evidence type="ECO:0000256" key="8">
    <source>
        <dbReference type="ARBA" id="ARBA00022989"/>
    </source>
</evidence>
<keyword evidence="11" id="KW-0443">Lipid metabolism</keyword>
<evidence type="ECO:0000256" key="11">
    <source>
        <dbReference type="ARBA" id="ARBA00023098"/>
    </source>
</evidence>
<dbReference type="PANTHER" id="PTHR21257">
    <property type="entry name" value="DELTA(14)-STEROL REDUCTASE"/>
    <property type="match status" value="1"/>
</dbReference>
<keyword evidence="10" id="KW-0756">Sterol biosynthesis</keyword>
<dbReference type="FunFam" id="1.20.120.1630:FF:000011">
    <property type="entry name" value="Delta(14)-sterol reductase"/>
    <property type="match status" value="1"/>
</dbReference>
<keyword evidence="6" id="KW-0521">NADP</keyword>
<comment type="caution">
    <text evidence="21">The sequence shown here is derived from an EMBL/GenBank/DDBJ whole genome shotgun (WGS) entry which is preliminary data.</text>
</comment>
<evidence type="ECO:0000256" key="10">
    <source>
        <dbReference type="ARBA" id="ARBA00023011"/>
    </source>
</evidence>
<evidence type="ECO:0000313" key="22">
    <source>
        <dbReference type="Proteomes" id="UP001255856"/>
    </source>
</evidence>
<dbReference type="AlphaFoldDB" id="A0AAD9MN54"/>
<evidence type="ECO:0000256" key="12">
    <source>
        <dbReference type="ARBA" id="ARBA00023136"/>
    </source>
</evidence>
<dbReference type="Proteomes" id="UP001255856">
    <property type="component" value="Unassembled WGS sequence"/>
</dbReference>
<dbReference type="InterPro" id="IPR001171">
    <property type="entry name" value="ERG24_DHCR-like"/>
</dbReference>
<feature type="transmembrane region" description="Helical" evidence="20">
    <location>
        <begin position="65"/>
        <end position="88"/>
    </location>
</feature>
<dbReference type="GO" id="GO:0016126">
    <property type="term" value="P:sterol biosynthetic process"/>
    <property type="evidence" value="ECO:0007669"/>
    <property type="project" value="UniProtKB-KW"/>
</dbReference>
<evidence type="ECO:0000256" key="19">
    <source>
        <dbReference type="SAM" id="MobiDB-lite"/>
    </source>
</evidence>
<evidence type="ECO:0000256" key="7">
    <source>
        <dbReference type="ARBA" id="ARBA00022955"/>
    </source>
</evidence>
<feature type="transmembrane region" description="Helical" evidence="20">
    <location>
        <begin position="431"/>
        <end position="453"/>
    </location>
</feature>
<keyword evidence="9" id="KW-0560">Oxidoreductase</keyword>
<evidence type="ECO:0000256" key="20">
    <source>
        <dbReference type="SAM" id="Phobius"/>
    </source>
</evidence>
<evidence type="ECO:0000256" key="17">
    <source>
        <dbReference type="ARBA" id="ARBA00060577"/>
    </source>
</evidence>
<dbReference type="EMBL" id="JASFZW010000005">
    <property type="protein sequence ID" value="KAK2078091.1"/>
    <property type="molecule type" value="Genomic_DNA"/>
</dbReference>
<protein>
    <recommendedName>
        <fullName evidence="18">Delta(14)-sterol reductase</fullName>
        <ecNumber evidence="3">1.3.1.70</ecNumber>
    </recommendedName>
    <alternativeName>
        <fullName evidence="15">C-14 sterol reductase</fullName>
    </alternativeName>
    <alternativeName>
        <fullName evidence="16">Sterol C14-reductase</fullName>
    </alternativeName>
</protein>
<dbReference type="PROSITE" id="PS01017">
    <property type="entry name" value="STEROL_REDUCT_1"/>
    <property type="match status" value="1"/>
</dbReference>
<dbReference type="InterPro" id="IPR018083">
    <property type="entry name" value="Sterol_reductase_CS"/>
</dbReference>
<feature type="transmembrane region" description="Helical" evidence="20">
    <location>
        <begin position="268"/>
        <end position="286"/>
    </location>
</feature>
<keyword evidence="22" id="KW-1185">Reference proteome</keyword>
<evidence type="ECO:0000256" key="15">
    <source>
        <dbReference type="ARBA" id="ARBA00030165"/>
    </source>
</evidence>
<feature type="transmembrane region" description="Helical" evidence="20">
    <location>
        <begin position="109"/>
        <end position="128"/>
    </location>
</feature>
<feature type="transmembrane region" description="Helical" evidence="20">
    <location>
        <begin position="230"/>
        <end position="248"/>
    </location>
</feature>
<keyword evidence="13" id="KW-1207">Sterol metabolism</keyword>
<reference evidence="21" key="1">
    <citation type="submission" date="2021-01" db="EMBL/GenBank/DDBJ databases">
        <authorList>
            <person name="Eckstrom K.M.E."/>
        </authorList>
    </citation>
    <scope>NUCLEOTIDE SEQUENCE</scope>
    <source>
        <strain evidence="21">UVCC 0001</strain>
    </source>
</reference>
<evidence type="ECO:0000256" key="5">
    <source>
        <dbReference type="ARBA" id="ARBA00022692"/>
    </source>
</evidence>
<feature type="transmembrane region" description="Helical" evidence="20">
    <location>
        <begin position="459"/>
        <end position="478"/>
    </location>
</feature>
<sequence length="519" mass="56870">MGGSGRASGPPPEQSFEFFGPYIGPVGIVFGTPLLCYALYGLCGPHGCLDLSAFRVPGLPTSTPLFTWTALGVVLGWVAFQAALHILLPGKLVKGVVLRNGETLTYKLNGLYNFWITMALVLVLSFATQTVDLGWVYDNYVPLLTASLVLSVSLSVLLYVGSHLPWRRGRVLTAKAADTGYWLYDFYMGRELNPRLGSFDLKQWCELVPGLLGWLVLDLGMAHRQWQRDGQFSAAMLLVCAFQGLYVWDSVQHEPAILTSMDITTDGFGFMLSFGDLTWVPFTYSTQARCLVARAPRLSGLAVAALVLLKGLSYAAFRGSNSQKDAFRRDPGAPAVKHLRSMPTERGTRLLISGWWGISRHPNYLGDWLMAWAWCLPTGLSSGVIPYFYVIYFGVLLVHRALRDDHACREKYGKDWDKYCKAMVRPPDDAMLAFLLGTAIGVMMLLSVVEMWVHNAMEHGWLSITLSAAAGALFFRLAHPLLNKLTGDTEGAGAHAAPAAAAELVPATRPARERQGGAG</sequence>
<evidence type="ECO:0000256" key="18">
    <source>
        <dbReference type="ARBA" id="ARBA00069705"/>
    </source>
</evidence>
<evidence type="ECO:0000313" key="21">
    <source>
        <dbReference type="EMBL" id="KAK2078091.1"/>
    </source>
</evidence>
<evidence type="ECO:0000256" key="6">
    <source>
        <dbReference type="ARBA" id="ARBA00022857"/>
    </source>
</evidence>
<feature type="transmembrane region" description="Helical" evidence="20">
    <location>
        <begin position="140"/>
        <end position="160"/>
    </location>
</feature>
<feature type="compositionally biased region" description="Low complexity" evidence="19">
    <location>
        <begin position="498"/>
        <end position="509"/>
    </location>
</feature>
<comment type="pathway">
    <text evidence="17">Steroid biosynthesis.</text>
</comment>
<dbReference type="EC" id="1.3.1.70" evidence="3"/>
<evidence type="ECO:0000256" key="4">
    <source>
        <dbReference type="ARBA" id="ARBA00022516"/>
    </source>
</evidence>
<evidence type="ECO:0000256" key="13">
    <source>
        <dbReference type="ARBA" id="ARBA00023166"/>
    </source>
</evidence>
<evidence type="ECO:0000256" key="16">
    <source>
        <dbReference type="ARBA" id="ARBA00031227"/>
    </source>
</evidence>
<keyword evidence="8 20" id="KW-1133">Transmembrane helix</keyword>
<organism evidence="21 22">
    <name type="scientific">Prototheca wickerhamii</name>
    <dbReference type="NCBI Taxonomy" id="3111"/>
    <lineage>
        <taxon>Eukaryota</taxon>
        <taxon>Viridiplantae</taxon>
        <taxon>Chlorophyta</taxon>
        <taxon>core chlorophytes</taxon>
        <taxon>Trebouxiophyceae</taxon>
        <taxon>Chlorellales</taxon>
        <taxon>Chlorellaceae</taxon>
        <taxon>Prototheca</taxon>
    </lineage>
</organism>
<comment type="similarity">
    <text evidence="2">Belongs to the ERG4/ERG24 family.</text>
</comment>
<keyword evidence="4" id="KW-0444">Lipid biosynthesis</keyword>
<feature type="non-terminal residue" evidence="21">
    <location>
        <position position="519"/>
    </location>
</feature>
<name>A0AAD9MN54_PROWI</name>
<dbReference type="GO" id="GO:0005789">
    <property type="term" value="C:endoplasmic reticulum membrane"/>
    <property type="evidence" value="ECO:0007669"/>
    <property type="project" value="TreeGrafter"/>
</dbReference>
<keyword evidence="12 20" id="KW-0472">Membrane</keyword>
<evidence type="ECO:0000256" key="1">
    <source>
        <dbReference type="ARBA" id="ARBA00004141"/>
    </source>
</evidence>
<feature type="transmembrane region" description="Helical" evidence="20">
    <location>
        <begin position="371"/>
        <end position="398"/>
    </location>
</feature>
<evidence type="ECO:0000256" key="14">
    <source>
        <dbReference type="ARBA" id="ARBA00023221"/>
    </source>
</evidence>
<evidence type="ECO:0000256" key="3">
    <source>
        <dbReference type="ARBA" id="ARBA00012413"/>
    </source>
</evidence>
<dbReference type="Gene3D" id="1.20.120.1630">
    <property type="match status" value="1"/>
</dbReference>
<dbReference type="PROSITE" id="PS01018">
    <property type="entry name" value="STEROL_REDUCT_2"/>
    <property type="match status" value="1"/>
</dbReference>
<evidence type="ECO:0000256" key="9">
    <source>
        <dbReference type="ARBA" id="ARBA00023002"/>
    </source>
</evidence>
<proteinExistence type="inferred from homology"/>
<keyword evidence="7" id="KW-0752">Steroid biosynthesis</keyword>
<evidence type="ECO:0000256" key="2">
    <source>
        <dbReference type="ARBA" id="ARBA00005402"/>
    </source>
</evidence>
<gene>
    <name evidence="21" type="ORF">QBZ16_003959</name>
</gene>
<feature type="transmembrane region" description="Helical" evidence="20">
    <location>
        <begin position="298"/>
        <end position="317"/>
    </location>
</feature>
<keyword evidence="5 20" id="KW-0812">Transmembrane</keyword>
<dbReference type="GO" id="GO:0050613">
    <property type="term" value="F:Delta14-sterol reductase activity"/>
    <property type="evidence" value="ECO:0007669"/>
    <property type="project" value="UniProtKB-EC"/>
</dbReference>
<dbReference type="PANTHER" id="PTHR21257:SF52">
    <property type="entry name" value="DELTA(14)-STEROL REDUCTASE TM7SF2"/>
    <property type="match status" value="1"/>
</dbReference>
<feature type="compositionally biased region" description="Basic and acidic residues" evidence="19">
    <location>
        <begin position="510"/>
        <end position="519"/>
    </location>
</feature>
<feature type="region of interest" description="Disordered" evidence="19">
    <location>
        <begin position="498"/>
        <end position="519"/>
    </location>
</feature>
<comment type="subcellular location">
    <subcellularLocation>
        <location evidence="1">Membrane</location>
        <topology evidence="1">Multi-pass membrane protein</topology>
    </subcellularLocation>
</comment>